<dbReference type="STRING" id="1123291.SAMN04490355_104072"/>
<reference evidence="2" key="1">
    <citation type="submission" date="2016-10" db="EMBL/GenBank/DDBJ databases">
        <authorList>
            <person name="Varghese N."/>
            <person name="Submissions S."/>
        </authorList>
    </citation>
    <scope>NUCLEOTIDE SEQUENCE [LARGE SCALE GENOMIC DNA]</scope>
    <source>
        <strain evidence="2">DSM 13327</strain>
    </source>
</reference>
<dbReference type="Proteomes" id="UP000199520">
    <property type="component" value="Unassembled WGS sequence"/>
</dbReference>
<evidence type="ECO:0000313" key="2">
    <source>
        <dbReference type="Proteomes" id="UP000199520"/>
    </source>
</evidence>
<keyword evidence="2" id="KW-1185">Reference proteome</keyword>
<accession>A0A1I4N2T2</accession>
<gene>
    <name evidence="1" type="ORF">SAMN04490355_104072</name>
</gene>
<proteinExistence type="predicted"/>
<organism evidence="1 2">
    <name type="scientific">Pelosinus propionicus DSM 13327</name>
    <dbReference type="NCBI Taxonomy" id="1123291"/>
    <lineage>
        <taxon>Bacteria</taxon>
        <taxon>Bacillati</taxon>
        <taxon>Bacillota</taxon>
        <taxon>Negativicutes</taxon>
        <taxon>Selenomonadales</taxon>
        <taxon>Sporomusaceae</taxon>
        <taxon>Pelosinus</taxon>
    </lineage>
</organism>
<evidence type="ECO:0000313" key="1">
    <source>
        <dbReference type="EMBL" id="SFM09884.1"/>
    </source>
</evidence>
<name>A0A1I4N2T2_9FIRM</name>
<sequence length="73" mass="8362">MNCVKGQEQLDERLISILDKTKKAVQTGIVSLPRNSEFVYAVKINDETYVVQIEKYTHANQLIEKHSSLLTKL</sequence>
<dbReference type="EMBL" id="FOTS01000040">
    <property type="protein sequence ID" value="SFM09884.1"/>
    <property type="molecule type" value="Genomic_DNA"/>
</dbReference>
<dbReference type="RefSeq" id="WP_090940924.1">
    <property type="nucleotide sequence ID" value="NZ_FOTS01000040.1"/>
</dbReference>
<protein>
    <submittedName>
        <fullName evidence="1">Uncharacterized protein</fullName>
    </submittedName>
</protein>
<dbReference type="AlphaFoldDB" id="A0A1I4N2T2"/>